<dbReference type="Proteomes" id="UP000243679">
    <property type="component" value="Chromosome"/>
</dbReference>
<evidence type="ECO:0008006" key="3">
    <source>
        <dbReference type="Google" id="ProtNLM"/>
    </source>
</evidence>
<dbReference type="KEGG" id="ntt:TAO_1757"/>
<keyword evidence="2" id="KW-1185">Reference proteome</keyword>
<dbReference type="InterPro" id="IPR002636">
    <property type="entry name" value="DUF29"/>
</dbReference>
<dbReference type="EMBL" id="AP014836">
    <property type="protein sequence ID" value="BAW81127.1"/>
    <property type="molecule type" value="Genomic_DNA"/>
</dbReference>
<accession>A0A1Q2SPU1</accession>
<gene>
    <name evidence="1" type="ORF">TAO_1757</name>
</gene>
<dbReference type="Gene3D" id="1.20.1220.20">
    <property type="entry name" value="Uncharcterised protein PF01724"/>
    <property type="match status" value="1"/>
</dbReference>
<evidence type="ECO:0000313" key="1">
    <source>
        <dbReference type="EMBL" id="BAW81127.1"/>
    </source>
</evidence>
<dbReference type="Pfam" id="PF01724">
    <property type="entry name" value="DUF29"/>
    <property type="match status" value="1"/>
</dbReference>
<organism evidence="1 2">
    <name type="scientific">Candidatus Nitrosoglobus terrae</name>
    <dbReference type="NCBI Taxonomy" id="1630141"/>
    <lineage>
        <taxon>Bacteria</taxon>
        <taxon>Pseudomonadati</taxon>
        <taxon>Pseudomonadota</taxon>
        <taxon>Gammaproteobacteria</taxon>
        <taxon>Chromatiales</taxon>
        <taxon>Chromatiaceae</taxon>
        <taxon>Candidatus Nitrosoglobus</taxon>
    </lineage>
</organism>
<protein>
    <recommendedName>
        <fullName evidence="3">DUF29 domain-containing protein</fullName>
    </recommendedName>
</protein>
<proteinExistence type="predicted"/>
<dbReference type="AlphaFoldDB" id="A0A1Q2SPU1"/>
<sequence>MITPQQDYYGWTQETVEKLRQGRFEEVNVEALIGELEEMASSDRNEVENRLIVLLMHLLKWKYQPNRRT</sequence>
<reference evidence="1 2" key="1">
    <citation type="journal article" date="2017" name="ISME J.">
        <title>An acid-tolerant ammonia-oxidizing ?-proteobacterium from soil.</title>
        <authorList>
            <person name="Hayatsu M."/>
            <person name="Tago K."/>
            <person name="Uchiyama I."/>
            <person name="Toyoda A."/>
            <person name="Wang Y."/>
            <person name="Shimomura Y."/>
            <person name="Okubo T."/>
            <person name="Kurisu F."/>
            <person name="Hirono Y."/>
            <person name="Nonaka K."/>
            <person name="Akiyama H."/>
            <person name="Itoh T."/>
            <person name="Takami H."/>
        </authorList>
    </citation>
    <scope>NUCLEOTIDE SEQUENCE [LARGE SCALE GENOMIC DNA]</scope>
    <source>
        <strain evidence="1 2">TAO100</strain>
    </source>
</reference>
<name>A0A1Q2SPU1_9GAMM</name>
<evidence type="ECO:0000313" key="2">
    <source>
        <dbReference type="Proteomes" id="UP000243679"/>
    </source>
</evidence>
<dbReference type="PANTHER" id="PTHR34235">
    <property type="entry name" value="SLR1203 PROTEIN-RELATED"/>
    <property type="match status" value="1"/>
</dbReference>